<accession>A0A1R3GT23</accession>
<dbReference type="PROSITE" id="PS51196">
    <property type="entry name" value="SECA_MOTOR_DEAD"/>
    <property type="match status" value="1"/>
</dbReference>
<evidence type="ECO:0000313" key="2">
    <source>
        <dbReference type="EMBL" id="OMO61278.1"/>
    </source>
</evidence>
<dbReference type="EMBL" id="AWWV01013523">
    <property type="protein sequence ID" value="OMO61278.1"/>
    <property type="molecule type" value="Genomic_DNA"/>
</dbReference>
<dbReference type="Gene3D" id="3.40.50.300">
    <property type="entry name" value="P-loop containing nucleotide triphosphate hydrolases"/>
    <property type="match status" value="1"/>
</dbReference>
<evidence type="ECO:0000259" key="1">
    <source>
        <dbReference type="PROSITE" id="PS51196"/>
    </source>
</evidence>
<feature type="non-terminal residue" evidence="2">
    <location>
        <position position="1"/>
    </location>
</feature>
<sequence length="76" mass="8432">VRFFKFDVGSATANQAMVVYAKPDKMEIEAEIVLHIGHLGAMTIATNMAGHETDIIVGGDAEFMPRLKLRKMLMPR</sequence>
<dbReference type="InterPro" id="IPR027417">
    <property type="entry name" value="P-loop_NTPase"/>
</dbReference>
<protein>
    <recommendedName>
        <fullName evidence="1">SecA family profile domain-containing protein</fullName>
    </recommendedName>
</protein>
<organism evidence="2 3">
    <name type="scientific">Corchorus capsularis</name>
    <name type="common">Jute</name>
    <dbReference type="NCBI Taxonomy" id="210143"/>
    <lineage>
        <taxon>Eukaryota</taxon>
        <taxon>Viridiplantae</taxon>
        <taxon>Streptophyta</taxon>
        <taxon>Embryophyta</taxon>
        <taxon>Tracheophyta</taxon>
        <taxon>Spermatophyta</taxon>
        <taxon>Magnoliopsida</taxon>
        <taxon>eudicotyledons</taxon>
        <taxon>Gunneridae</taxon>
        <taxon>Pentapetalae</taxon>
        <taxon>rosids</taxon>
        <taxon>malvids</taxon>
        <taxon>Malvales</taxon>
        <taxon>Malvaceae</taxon>
        <taxon>Grewioideae</taxon>
        <taxon>Apeibeae</taxon>
        <taxon>Corchorus</taxon>
    </lineage>
</organism>
<feature type="domain" description="SecA family profile" evidence="1">
    <location>
        <begin position="1"/>
        <end position="76"/>
    </location>
</feature>
<dbReference type="Pfam" id="PF21090">
    <property type="entry name" value="P-loop_SecA"/>
    <property type="match status" value="1"/>
</dbReference>
<gene>
    <name evidence="2" type="ORF">CCACVL1_23624</name>
</gene>
<proteinExistence type="predicted"/>
<name>A0A1R3GT23_COCAP</name>
<dbReference type="OrthoDB" id="1738265at2759"/>
<dbReference type="STRING" id="210143.A0A1R3GT23"/>
<evidence type="ECO:0000313" key="3">
    <source>
        <dbReference type="Proteomes" id="UP000188268"/>
    </source>
</evidence>
<comment type="caution">
    <text evidence="2">The sequence shown here is derived from an EMBL/GenBank/DDBJ whole genome shotgun (WGS) entry which is preliminary data.</text>
</comment>
<dbReference type="InterPro" id="IPR014018">
    <property type="entry name" value="SecA_motor_DEAD"/>
</dbReference>
<dbReference type="Gramene" id="OMO61278">
    <property type="protein sequence ID" value="OMO61278"/>
    <property type="gene ID" value="CCACVL1_23624"/>
</dbReference>
<dbReference type="AlphaFoldDB" id="A0A1R3GT23"/>
<reference evidence="2 3" key="1">
    <citation type="submission" date="2013-09" db="EMBL/GenBank/DDBJ databases">
        <title>Corchorus capsularis genome sequencing.</title>
        <authorList>
            <person name="Alam M."/>
            <person name="Haque M.S."/>
            <person name="Islam M.S."/>
            <person name="Emdad E.M."/>
            <person name="Islam M.M."/>
            <person name="Ahmed B."/>
            <person name="Halim A."/>
            <person name="Hossen Q.M.M."/>
            <person name="Hossain M.Z."/>
            <person name="Ahmed R."/>
            <person name="Khan M.M."/>
            <person name="Islam R."/>
            <person name="Rashid M.M."/>
            <person name="Khan S.A."/>
            <person name="Rahman M.S."/>
            <person name="Alam M."/>
        </authorList>
    </citation>
    <scope>NUCLEOTIDE SEQUENCE [LARGE SCALE GENOMIC DNA]</scope>
    <source>
        <strain evidence="3">cv. CVL-1</strain>
        <tissue evidence="2">Whole seedling</tissue>
    </source>
</reference>
<keyword evidence="3" id="KW-1185">Reference proteome</keyword>
<dbReference type="InterPro" id="IPR044722">
    <property type="entry name" value="SecA_SF2_C"/>
</dbReference>
<dbReference type="Proteomes" id="UP000188268">
    <property type="component" value="Unassembled WGS sequence"/>
</dbReference>